<gene>
    <name evidence="3" type="ORF">BCR36DRAFT_301399</name>
</gene>
<feature type="domain" description="Metallo-beta-lactamase" evidence="2">
    <location>
        <begin position="107"/>
        <end position="350"/>
    </location>
</feature>
<dbReference type="Proteomes" id="UP000193719">
    <property type="component" value="Unassembled WGS sequence"/>
</dbReference>
<dbReference type="Pfam" id="PF12706">
    <property type="entry name" value="Lactamase_B_2"/>
    <property type="match status" value="1"/>
</dbReference>
<feature type="binding site" evidence="1">
    <location>
        <position position="152"/>
    </location>
    <ligand>
        <name>an N-acyl-1,2-diacyl-sn-glycero-3-phosphoethanolamine</name>
        <dbReference type="ChEBI" id="CHEBI:62537"/>
    </ligand>
</feature>
<reference evidence="3 4" key="2">
    <citation type="submission" date="2016-08" db="EMBL/GenBank/DDBJ databases">
        <title>Pervasive Adenine N6-methylation of Active Genes in Fungi.</title>
        <authorList>
            <consortium name="DOE Joint Genome Institute"/>
            <person name="Mondo S.J."/>
            <person name="Dannebaum R.O."/>
            <person name="Kuo R.C."/>
            <person name="Labutti K."/>
            <person name="Haridas S."/>
            <person name="Kuo A."/>
            <person name="Salamov A."/>
            <person name="Ahrendt S.R."/>
            <person name="Lipzen A."/>
            <person name="Sullivan W."/>
            <person name="Andreopoulos W.B."/>
            <person name="Clum A."/>
            <person name="Lindquist E."/>
            <person name="Daum C."/>
            <person name="Ramamoorthy G.K."/>
            <person name="Gryganskyi A."/>
            <person name="Culley D."/>
            <person name="Magnuson J.K."/>
            <person name="James T.Y."/>
            <person name="O'Malley M.A."/>
            <person name="Stajich J.E."/>
            <person name="Spatafora J.W."/>
            <person name="Visel A."/>
            <person name="Grigoriev I.V."/>
        </authorList>
    </citation>
    <scope>NUCLEOTIDE SEQUENCE [LARGE SCALE GENOMIC DNA]</scope>
    <source>
        <strain evidence="4">finn</strain>
    </source>
</reference>
<comment type="caution">
    <text evidence="3">The sequence shown here is derived from an EMBL/GenBank/DDBJ whole genome shotgun (WGS) entry which is preliminary data.</text>
</comment>
<protein>
    <submittedName>
        <fullName evidence="3">Metallo-hydrolase/oxidoreductase</fullName>
    </submittedName>
</protein>
<evidence type="ECO:0000256" key="1">
    <source>
        <dbReference type="PIRSR" id="PIRSR038896-50"/>
    </source>
</evidence>
<evidence type="ECO:0000259" key="2">
    <source>
        <dbReference type="Pfam" id="PF12706"/>
    </source>
</evidence>
<feature type="binding site" evidence="1">
    <location>
        <position position="327"/>
    </location>
    <ligand>
        <name>an N-acyl-1,2-diacyl-sn-glycero-3-phosphoethanolamine</name>
        <dbReference type="ChEBI" id="CHEBI:62537"/>
    </ligand>
</feature>
<dbReference type="EMBL" id="MCFH01000045">
    <property type="protein sequence ID" value="ORX44511.1"/>
    <property type="molecule type" value="Genomic_DNA"/>
</dbReference>
<dbReference type="InterPro" id="IPR024884">
    <property type="entry name" value="NAPE-PLD"/>
</dbReference>
<proteinExistence type="predicted"/>
<dbReference type="PIRSF" id="PIRSF038896">
    <property type="entry name" value="NAPE-PLD"/>
    <property type="match status" value="1"/>
</dbReference>
<organism evidence="3 4">
    <name type="scientific">Piromyces finnis</name>
    <dbReference type="NCBI Taxonomy" id="1754191"/>
    <lineage>
        <taxon>Eukaryota</taxon>
        <taxon>Fungi</taxon>
        <taxon>Fungi incertae sedis</taxon>
        <taxon>Chytridiomycota</taxon>
        <taxon>Chytridiomycota incertae sedis</taxon>
        <taxon>Neocallimastigomycetes</taxon>
        <taxon>Neocallimastigales</taxon>
        <taxon>Neocallimastigaceae</taxon>
        <taxon>Piromyces</taxon>
    </lineage>
</organism>
<dbReference type="OrthoDB" id="332863at2759"/>
<sequence length="397" mass="45325">MFYIKKLPEREKNPETCCASVKKGKEYINPWPSATPREASKEVKGIESLFMEYIKNAFRSKEKNQKLKVELDLKAINDYAEDDKNIALQLTWLGHAAFLLQINTFTILFDPFLSIRASPVSFAGPYRCRGRGFKSFSELPPIDFVIISHNHYDHLDKYTIKEIFADERNKKRTHILCPLDLKKWFKGIGIPEDQVTECDWWDENEVTIIPESVNVSDETALNEALTSSSNRKITICTVPNQHFSGRSTNDRNQTLWAGWVIKSQDCSYYFAGDTGYRSLPDICPEEEIDNYPYCPVFKQIGNIHGPFDIASIPVGPVLPPHMMSSVHTTARDAVDLHIDCKSKHSVAMHWGTIENLGIDDIESGPAELREALDKKSIPHDEFHDVYIGQTIKIEKKN</sequence>
<dbReference type="InterPro" id="IPR036866">
    <property type="entry name" value="RibonucZ/Hydroxyglut_hydro"/>
</dbReference>
<keyword evidence="4" id="KW-1185">Reference proteome</keyword>
<dbReference type="GO" id="GO:0008270">
    <property type="term" value="F:zinc ion binding"/>
    <property type="evidence" value="ECO:0007669"/>
    <property type="project" value="InterPro"/>
</dbReference>
<dbReference type="PANTHER" id="PTHR15032">
    <property type="entry name" value="N-ACYL-PHOSPHATIDYLETHANOLAMINE-HYDROLYZING PHOSPHOLIPASE D"/>
    <property type="match status" value="1"/>
</dbReference>
<dbReference type="GO" id="GO:0070290">
    <property type="term" value="F:N-acylphosphatidylethanolamine-specific phospholipase D activity"/>
    <property type="evidence" value="ECO:0007669"/>
    <property type="project" value="InterPro"/>
</dbReference>
<keyword evidence="3" id="KW-0378">Hydrolase</keyword>
<dbReference type="PANTHER" id="PTHR15032:SF4">
    <property type="entry name" value="N-ACYL-PHOSPHATIDYLETHANOLAMINE-HYDROLYZING PHOSPHOLIPASE D"/>
    <property type="match status" value="1"/>
</dbReference>
<accession>A0A1Y1V096</accession>
<dbReference type="Gene3D" id="3.60.15.10">
    <property type="entry name" value="Ribonuclease Z/Hydroxyacylglutathione hydrolase-like"/>
    <property type="match status" value="1"/>
</dbReference>
<dbReference type="GO" id="GO:0005737">
    <property type="term" value="C:cytoplasm"/>
    <property type="evidence" value="ECO:0007669"/>
    <property type="project" value="TreeGrafter"/>
</dbReference>
<dbReference type="SUPFAM" id="SSF56281">
    <property type="entry name" value="Metallo-hydrolase/oxidoreductase"/>
    <property type="match status" value="1"/>
</dbReference>
<name>A0A1Y1V096_9FUNG</name>
<evidence type="ECO:0000313" key="3">
    <source>
        <dbReference type="EMBL" id="ORX44511.1"/>
    </source>
</evidence>
<dbReference type="InterPro" id="IPR001279">
    <property type="entry name" value="Metallo-B-lactamas"/>
</dbReference>
<dbReference type="AlphaFoldDB" id="A0A1Y1V096"/>
<reference evidence="3 4" key="1">
    <citation type="submission" date="2016-08" db="EMBL/GenBank/DDBJ databases">
        <title>Genomes of anaerobic fungi encode conserved fungal cellulosomes for biomass hydrolysis.</title>
        <authorList>
            <consortium name="DOE Joint Genome Institute"/>
            <person name="Haitjema C.H."/>
            <person name="Gilmore S.P."/>
            <person name="Henske J.K."/>
            <person name="Solomon K.V."/>
            <person name="De Groot R."/>
            <person name="Kuo A."/>
            <person name="Mondo S.J."/>
            <person name="Salamov A.A."/>
            <person name="Labutti K."/>
            <person name="Zhao Z."/>
            <person name="Chiniquy J."/>
            <person name="Barry K."/>
            <person name="Brewer H.M."/>
            <person name="Purvine S.O."/>
            <person name="Wright A.T."/>
            <person name="Boxma B."/>
            <person name="Van Alen T."/>
            <person name="Hackstein J.H."/>
            <person name="Baker S.E."/>
            <person name="Grigoriev I.V."/>
            <person name="O'Malley M.A."/>
        </authorList>
    </citation>
    <scope>NUCLEOTIDE SEQUENCE [LARGE SCALE GENOMIC DNA]</scope>
    <source>
        <strain evidence="4">finn</strain>
    </source>
</reference>
<evidence type="ECO:0000313" key="4">
    <source>
        <dbReference type="Proteomes" id="UP000193719"/>
    </source>
</evidence>